<feature type="transmembrane region" description="Helical" evidence="7">
    <location>
        <begin position="287"/>
        <end position="306"/>
    </location>
</feature>
<feature type="transmembrane region" description="Helical" evidence="7">
    <location>
        <begin position="376"/>
        <end position="397"/>
    </location>
</feature>
<keyword evidence="2" id="KW-0813">Transport</keyword>
<evidence type="ECO:0000256" key="7">
    <source>
        <dbReference type="SAM" id="Phobius"/>
    </source>
</evidence>
<keyword evidence="5 7" id="KW-1133">Transmembrane helix</keyword>
<comment type="subcellular location">
    <subcellularLocation>
        <location evidence="1">Cell membrane</location>
        <topology evidence="1">Multi-pass membrane protein</topology>
    </subcellularLocation>
</comment>
<feature type="transmembrane region" description="Helical" evidence="7">
    <location>
        <begin position="145"/>
        <end position="166"/>
    </location>
</feature>
<dbReference type="Gene3D" id="1.20.1250.20">
    <property type="entry name" value="MFS general substrate transporter like domains"/>
    <property type="match status" value="1"/>
</dbReference>
<protein>
    <submittedName>
        <fullName evidence="9">Arabinose efflux permease, MFS family</fullName>
    </submittedName>
</protein>
<feature type="transmembrane region" description="Helical" evidence="7">
    <location>
        <begin position="312"/>
        <end position="332"/>
    </location>
</feature>
<evidence type="ECO:0000256" key="5">
    <source>
        <dbReference type="ARBA" id="ARBA00022989"/>
    </source>
</evidence>
<evidence type="ECO:0000256" key="6">
    <source>
        <dbReference type="ARBA" id="ARBA00023136"/>
    </source>
</evidence>
<comment type="caution">
    <text evidence="9">The sequence shown here is derived from an EMBL/GenBank/DDBJ whole genome shotgun (WGS) entry which is preliminary data.</text>
</comment>
<keyword evidence="3" id="KW-1003">Cell membrane</keyword>
<dbReference type="Pfam" id="PF07690">
    <property type="entry name" value="MFS_1"/>
    <property type="match status" value="1"/>
</dbReference>
<evidence type="ECO:0000259" key="8">
    <source>
        <dbReference type="PROSITE" id="PS50850"/>
    </source>
</evidence>
<dbReference type="InterPro" id="IPR011701">
    <property type="entry name" value="MFS"/>
</dbReference>
<dbReference type="PANTHER" id="PTHR23517:SF13">
    <property type="entry name" value="MAJOR FACILITATOR SUPERFAMILY MFS_1"/>
    <property type="match status" value="1"/>
</dbReference>
<feature type="transmembrane region" description="Helical" evidence="7">
    <location>
        <begin position="49"/>
        <end position="74"/>
    </location>
</feature>
<evidence type="ECO:0000313" key="10">
    <source>
        <dbReference type="Proteomes" id="UP001205740"/>
    </source>
</evidence>
<feature type="transmembrane region" description="Helical" evidence="7">
    <location>
        <begin position="86"/>
        <end position="104"/>
    </location>
</feature>
<feature type="transmembrane region" description="Helical" evidence="7">
    <location>
        <begin position="21"/>
        <end position="43"/>
    </location>
</feature>
<dbReference type="Proteomes" id="UP001205740">
    <property type="component" value="Unassembled WGS sequence"/>
</dbReference>
<dbReference type="InterPro" id="IPR020846">
    <property type="entry name" value="MFS_dom"/>
</dbReference>
<proteinExistence type="predicted"/>
<feature type="domain" description="Major facilitator superfamily (MFS) profile" evidence="8">
    <location>
        <begin position="18"/>
        <end position="400"/>
    </location>
</feature>
<keyword evidence="10" id="KW-1185">Reference proteome</keyword>
<dbReference type="RefSeq" id="WP_253654466.1">
    <property type="nucleotide sequence ID" value="NZ_BAAAOE010000003.1"/>
</dbReference>
<evidence type="ECO:0000256" key="2">
    <source>
        <dbReference type="ARBA" id="ARBA00022448"/>
    </source>
</evidence>
<dbReference type="PANTHER" id="PTHR23517">
    <property type="entry name" value="RESISTANCE PROTEIN MDTM, PUTATIVE-RELATED-RELATED"/>
    <property type="match status" value="1"/>
</dbReference>
<evidence type="ECO:0000256" key="4">
    <source>
        <dbReference type="ARBA" id="ARBA00022692"/>
    </source>
</evidence>
<gene>
    <name evidence="9" type="ORF">LX12_002095</name>
</gene>
<feature type="transmembrane region" description="Helical" evidence="7">
    <location>
        <begin position="178"/>
        <end position="200"/>
    </location>
</feature>
<feature type="transmembrane region" description="Helical" evidence="7">
    <location>
        <begin position="344"/>
        <end position="364"/>
    </location>
</feature>
<evidence type="ECO:0000256" key="1">
    <source>
        <dbReference type="ARBA" id="ARBA00004651"/>
    </source>
</evidence>
<keyword evidence="4 7" id="KW-0812">Transmembrane</keyword>
<sequence length="415" mass="42342">MSSATTSAAPTTGSGSRAPQTVGLMIVLATVMVGTTMPTPLYADYEREFGFSLLTVTVVYAMYAVGVLAALIAFGTWSDVLGRRPVLALGVFFAAASDVVFLLADDTAVLLVARVVSGLSAGVFVGTASVAIIEMAQGRLSARAPLLASLATIGGLGLGPILASLLVTWAPSPLRTTYWVHLGLMVVAALIIVAVPETRGRHRDEKLGLMPLTVPAEIRAFFVRAAILGFAGFAVMGLFTALAPTIASRFAGVDSVIGQALLVAAVMGGSLAGQIAGRALDDRVSEIVAITMMIAGMALLVATLLAGHWELLAAAGLVGGFGQGVAFARGLSGIATGAPADRKAATTSAYFVITYIAISIPVVAEGLLSRAVGVKTAGIVFACVVSALALTAGVLAWREQTRIDDDTQKADATAH</sequence>
<name>A0ABT1H2U7_9NOCA</name>
<feature type="transmembrane region" description="Helical" evidence="7">
    <location>
        <begin position="221"/>
        <end position="244"/>
    </location>
</feature>
<accession>A0ABT1H2U7</accession>
<dbReference type="EMBL" id="JAMTCG010000003">
    <property type="protein sequence ID" value="MCP2160908.1"/>
    <property type="molecule type" value="Genomic_DNA"/>
</dbReference>
<organism evidence="9 10">
    <name type="scientific">Williamsia serinedens</name>
    <dbReference type="NCBI Taxonomy" id="391736"/>
    <lineage>
        <taxon>Bacteria</taxon>
        <taxon>Bacillati</taxon>
        <taxon>Actinomycetota</taxon>
        <taxon>Actinomycetes</taxon>
        <taxon>Mycobacteriales</taxon>
        <taxon>Nocardiaceae</taxon>
        <taxon>Williamsia</taxon>
    </lineage>
</organism>
<dbReference type="InterPro" id="IPR036259">
    <property type="entry name" value="MFS_trans_sf"/>
</dbReference>
<evidence type="ECO:0000256" key="3">
    <source>
        <dbReference type="ARBA" id="ARBA00022475"/>
    </source>
</evidence>
<feature type="transmembrane region" description="Helical" evidence="7">
    <location>
        <begin position="256"/>
        <end position="275"/>
    </location>
</feature>
<keyword evidence="6 7" id="KW-0472">Membrane</keyword>
<reference evidence="9 10" key="1">
    <citation type="submission" date="2022-06" db="EMBL/GenBank/DDBJ databases">
        <title>Genomic Encyclopedia of Archaeal and Bacterial Type Strains, Phase II (KMG-II): from individual species to whole genera.</title>
        <authorList>
            <person name="Goeker M."/>
        </authorList>
    </citation>
    <scope>NUCLEOTIDE SEQUENCE [LARGE SCALE GENOMIC DNA]</scope>
    <source>
        <strain evidence="9 10">DSM 45037</strain>
    </source>
</reference>
<dbReference type="PROSITE" id="PS50850">
    <property type="entry name" value="MFS"/>
    <property type="match status" value="1"/>
</dbReference>
<dbReference type="InterPro" id="IPR050171">
    <property type="entry name" value="MFS_Transporters"/>
</dbReference>
<dbReference type="SUPFAM" id="SSF103473">
    <property type="entry name" value="MFS general substrate transporter"/>
    <property type="match status" value="1"/>
</dbReference>
<feature type="transmembrane region" description="Helical" evidence="7">
    <location>
        <begin position="110"/>
        <end position="133"/>
    </location>
</feature>
<evidence type="ECO:0000313" key="9">
    <source>
        <dbReference type="EMBL" id="MCP2160908.1"/>
    </source>
</evidence>